<sequence length="92" mass="9530">MLFSSSARPDGVFVEICAGAFARISGLVCISAPIQKDGKLNIPSKGGVGLGAKVSETTGYQKTIRIKGGAAQPSSPDNSYYKPVGQVLLATW</sequence>
<evidence type="ECO:0000313" key="2">
    <source>
        <dbReference type="Proteomes" id="UP000231484"/>
    </source>
</evidence>
<accession>A0A2N9XI71</accession>
<reference evidence="1 2" key="1">
    <citation type="journal article" date="2017" name="MBio">
        <title>Type VI secretion-mediated competition in the bee gut microbiome.</title>
        <authorList>
            <person name="Steele M.I."/>
            <person name="Kwong W.K."/>
            <person name="Powell J.E."/>
            <person name="Whiteley M."/>
            <person name="Moran N.A."/>
        </authorList>
    </citation>
    <scope>NUCLEOTIDE SEQUENCE [LARGE SCALE GENOMIC DNA]</scope>
    <source>
        <strain evidence="1 2">Occ4-2</strain>
    </source>
</reference>
<gene>
    <name evidence="1" type="ORF">BHC48_09795</name>
</gene>
<comment type="caution">
    <text evidence="1">The sequence shown here is derived from an EMBL/GenBank/DDBJ whole genome shotgun (WGS) entry which is preliminary data.</text>
</comment>
<protein>
    <submittedName>
        <fullName evidence="1">Uncharacterized protein</fullName>
    </submittedName>
</protein>
<organism evidence="1 2">
    <name type="scientific">Snodgrassella alvi</name>
    <dbReference type="NCBI Taxonomy" id="1196083"/>
    <lineage>
        <taxon>Bacteria</taxon>
        <taxon>Pseudomonadati</taxon>
        <taxon>Pseudomonadota</taxon>
        <taxon>Betaproteobacteria</taxon>
        <taxon>Neisseriales</taxon>
        <taxon>Neisseriaceae</taxon>
        <taxon>Snodgrassella</taxon>
    </lineage>
</organism>
<dbReference type="EMBL" id="MEIQ01000053">
    <property type="protein sequence ID" value="PIT48026.1"/>
    <property type="molecule type" value="Genomic_DNA"/>
</dbReference>
<dbReference type="Proteomes" id="UP000231484">
    <property type="component" value="Unassembled WGS sequence"/>
</dbReference>
<dbReference type="AlphaFoldDB" id="A0A2N9XI71"/>
<evidence type="ECO:0000313" key="1">
    <source>
        <dbReference type="EMBL" id="PIT48026.1"/>
    </source>
</evidence>
<name>A0A2N9XI71_9NEIS</name>
<proteinExistence type="predicted"/>